<dbReference type="EMBL" id="GBXM01103813">
    <property type="protein sequence ID" value="JAH04764.1"/>
    <property type="molecule type" value="Transcribed_RNA"/>
</dbReference>
<dbReference type="EMBL" id="GBXM01088219">
    <property type="protein sequence ID" value="JAH20358.1"/>
    <property type="molecule type" value="Transcribed_RNA"/>
</dbReference>
<name>A0A0E9P7F8_ANGAN</name>
<accession>A0A0E9P7F8</accession>
<organism evidence="1">
    <name type="scientific">Anguilla anguilla</name>
    <name type="common">European freshwater eel</name>
    <name type="synonym">Muraena anguilla</name>
    <dbReference type="NCBI Taxonomy" id="7936"/>
    <lineage>
        <taxon>Eukaryota</taxon>
        <taxon>Metazoa</taxon>
        <taxon>Chordata</taxon>
        <taxon>Craniata</taxon>
        <taxon>Vertebrata</taxon>
        <taxon>Euteleostomi</taxon>
        <taxon>Actinopterygii</taxon>
        <taxon>Neopterygii</taxon>
        <taxon>Teleostei</taxon>
        <taxon>Anguilliformes</taxon>
        <taxon>Anguillidae</taxon>
        <taxon>Anguilla</taxon>
    </lineage>
</organism>
<proteinExistence type="predicted"/>
<reference evidence="1" key="1">
    <citation type="submission" date="2014-11" db="EMBL/GenBank/DDBJ databases">
        <authorList>
            <person name="Amaro Gonzalez C."/>
        </authorList>
    </citation>
    <scope>NUCLEOTIDE SEQUENCE</scope>
</reference>
<reference evidence="1" key="2">
    <citation type="journal article" date="2015" name="Fish Shellfish Immunol.">
        <title>Early steps in the European eel (Anguilla anguilla)-Vibrio vulnificus interaction in the gills: Role of the RtxA13 toxin.</title>
        <authorList>
            <person name="Callol A."/>
            <person name="Pajuelo D."/>
            <person name="Ebbesson L."/>
            <person name="Teles M."/>
            <person name="MacKenzie S."/>
            <person name="Amaro C."/>
        </authorList>
    </citation>
    <scope>NUCLEOTIDE SEQUENCE</scope>
</reference>
<dbReference type="AlphaFoldDB" id="A0A0E9P7F8"/>
<sequence length="16" mass="1580">MGNAGAPEEVNEAGYA</sequence>
<evidence type="ECO:0000313" key="1">
    <source>
        <dbReference type="EMBL" id="JAG99777.1"/>
    </source>
</evidence>
<dbReference type="EMBL" id="GBXM01108799">
    <property type="protein sequence ID" value="JAG99777.1"/>
    <property type="molecule type" value="Transcribed_RNA"/>
</dbReference>
<protein>
    <submittedName>
        <fullName evidence="1">Uncharacterized protein</fullName>
    </submittedName>
</protein>